<gene>
    <name evidence="9" type="ORF">ABENE_05110</name>
</gene>
<evidence type="ECO:0000256" key="3">
    <source>
        <dbReference type="ARBA" id="ARBA00022448"/>
    </source>
</evidence>
<keyword evidence="6 8" id="KW-1133">Transmembrane helix</keyword>
<comment type="subcellular location">
    <subcellularLocation>
        <location evidence="1">Cell membrane</location>
        <topology evidence="1">Multi-pass membrane protein</topology>
    </subcellularLocation>
</comment>
<feature type="transmembrane region" description="Helical" evidence="8">
    <location>
        <begin position="137"/>
        <end position="163"/>
    </location>
</feature>
<feature type="transmembrane region" description="Helical" evidence="8">
    <location>
        <begin position="42"/>
        <end position="61"/>
    </location>
</feature>
<proteinExistence type="inferred from homology"/>
<comment type="similarity">
    <text evidence="2">Belongs to the EamA transporter family.</text>
</comment>
<dbReference type="Proteomes" id="UP000017837">
    <property type="component" value="Unassembled WGS sequence"/>
</dbReference>
<evidence type="ECO:0000256" key="5">
    <source>
        <dbReference type="ARBA" id="ARBA00022692"/>
    </source>
</evidence>
<evidence type="ECO:0000256" key="4">
    <source>
        <dbReference type="ARBA" id="ARBA00022475"/>
    </source>
</evidence>
<evidence type="ECO:0008006" key="11">
    <source>
        <dbReference type="Google" id="ProtNLM"/>
    </source>
</evidence>
<organism evidence="9 10">
    <name type="scientific">Asticcacaulis benevestitus DSM 16100 = ATCC BAA-896</name>
    <dbReference type="NCBI Taxonomy" id="1121022"/>
    <lineage>
        <taxon>Bacteria</taxon>
        <taxon>Pseudomonadati</taxon>
        <taxon>Pseudomonadota</taxon>
        <taxon>Alphaproteobacteria</taxon>
        <taxon>Caulobacterales</taxon>
        <taxon>Caulobacteraceae</taxon>
        <taxon>Asticcacaulis</taxon>
    </lineage>
</organism>
<dbReference type="InterPro" id="IPR037185">
    <property type="entry name" value="EmrE-like"/>
</dbReference>
<dbReference type="GO" id="GO:0005886">
    <property type="term" value="C:plasma membrane"/>
    <property type="evidence" value="ECO:0007669"/>
    <property type="project" value="UniProtKB-SubCell"/>
</dbReference>
<evidence type="ECO:0000256" key="6">
    <source>
        <dbReference type="ARBA" id="ARBA00022989"/>
    </source>
</evidence>
<dbReference type="NCBIfam" id="TIGR00688">
    <property type="entry name" value="rarD"/>
    <property type="match status" value="1"/>
</dbReference>
<feature type="transmembrane region" description="Helical" evidence="8">
    <location>
        <begin position="67"/>
        <end position="96"/>
    </location>
</feature>
<comment type="caution">
    <text evidence="9">The sequence shown here is derived from an EMBL/GenBank/DDBJ whole genome shotgun (WGS) entry which is preliminary data.</text>
</comment>
<dbReference type="AlphaFoldDB" id="V4Q783"/>
<feature type="transmembrane region" description="Helical" evidence="8">
    <location>
        <begin position="12"/>
        <end position="30"/>
    </location>
</feature>
<dbReference type="RefSeq" id="WP_018081723.1">
    <property type="nucleotide sequence ID" value="NZ_AQWM01000007.1"/>
</dbReference>
<feature type="transmembrane region" description="Helical" evidence="8">
    <location>
        <begin position="108"/>
        <end position="125"/>
    </location>
</feature>
<feature type="transmembrane region" description="Helical" evidence="8">
    <location>
        <begin position="175"/>
        <end position="200"/>
    </location>
</feature>
<evidence type="ECO:0000256" key="8">
    <source>
        <dbReference type="SAM" id="Phobius"/>
    </source>
</evidence>
<feature type="transmembrane region" description="Helical" evidence="8">
    <location>
        <begin position="243"/>
        <end position="262"/>
    </location>
</feature>
<dbReference type="OrthoDB" id="369870at2"/>
<keyword evidence="10" id="KW-1185">Reference proteome</keyword>
<name>V4Q783_9CAUL</name>
<keyword evidence="5 8" id="KW-0812">Transmembrane</keyword>
<evidence type="ECO:0000256" key="2">
    <source>
        <dbReference type="ARBA" id="ARBA00007362"/>
    </source>
</evidence>
<evidence type="ECO:0000256" key="1">
    <source>
        <dbReference type="ARBA" id="ARBA00004651"/>
    </source>
</evidence>
<evidence type="ECO:0000313" key="10">
    <source>
        <dbReference type="Proteomes" id="UP000017837"/>
    </source>
</evidence>
<keyword evidence="3" id="KW-0813">Transport</keyword>
<feature type="transmembrane region" description="Helical" evidence="8">
    <location>
        <begin position="268"/>
        <end position="289"/>
    </location>
</feature>
<sequence length="300" mass="32833">MPTLTSRLSSPISLAIFCYLIWGFVPLFYLPIHAFGGGALEIIAHRSVWALVWAGGLVFLTKQWPDVFAAFASAHLRTMLLITSILVATNWGVYVWAVTNGHTIESSLGYYLNPLLNMAAGAVLFKERLDNWGKSSIALAAAGVVIQAFAIGHVPWIALTLAVTFGSYGILRKQLVVPALAGLFVECAYLFLPALIYLVWFESHGQGHFFVPSQAFWFILTGPITVLPLALFSYVARRLPLSTMGFIQFIGPTSTLVIGLFQGEPFTLLRGVSFAFIWAGAMVFAFGAWRRLKAIKVAAI</sequence>
<keyword evidence="7 8" id="KW-0472">Membrane</keyword>
<dbReference type="PATRIC" id="fig|1121022.4.peg.1016"/>
<accession>V4Q783</accession>
<reference evidence="9 10" key="1">
    <citation type="journal article" date="2014" name="Nature">
        <title>Sequential evolution of bacterial morphology by co-option of a developmental regulator.</title>
        <authorList>
            <person name="Jiang C."/>
            <person name="Brown P.J."/>
            <person name="Ducret A."/>
            <person name="Brun Y.V."/>
        </authorList>
    </citation>
    <scope>NUCLEOTIDE SEQUENCE [LARGE SCALE GENOMIC DNA]</scope>
    <source>
        <strain evidence="9 10">DSM 16100</strain>
    </source>
</reference>
<keyword evidence="4" id="KW-1003">Cell membrane</keyword>
<evidence type="ECO:0000313" key="9">
    <source>
        <dbReference type="EMBL" id="ESQ93700.1"/>
    </source>
</evidence>
<feature type="transmembrane region" description="Helical" evidence="8">
    <location>
        <begin position="215"/>
        <end position="236"/>
    </location>
</feature>
<evidence type="ECO:0000256" key="7">
    <source>
        <dbReference type="ARBA" id="ARBA00023136"/>
    </source>
</evidence>
<protein>
    <recommendedName>
        <fullName evidence="11">Permease</fullName>
    </recommendedName>
</protein>
<dbReference type="eggNOG" id="COG2962">
    <property type="taxonomic scope" value="Bacteria"/>
</dbReference>
<dbReference type="InterPro" id="IPR004626">
    <property type="entry name" value="RarD"/>
</dbReference>
<dbReference type="SUPFAM" id="SSF103481">
    <property type="entry name" value="Multidrug resistance efflux transporter EmrE"/>
    <property type="match status" value="2"/>
</dbReference>
<dbReference type="EMBL" id="AWGB01000007">
    <property type="protein sequence ID" value="ESQ93700.1"/>
    <property type="molecule type" value="Genomic_DNA"/>
</dbReference>